<keyword evidence="6 10" id="KW-0032">Aminotransferase</keyword>
<comment type="subunit">
    <text evidence="10">Homodimer.</text>
</comment>
<keyword evidence="9" id="KW-0315">Glutamine amidotransferase</keyword>
<proteinExistence type="inferred from homology"/>
<evidence type="ECO:0000256" key="6">
    <source>
        <dbReference type="ARBA" id="ARBA00022576"/>
    </source>
</evidence>
<evidence type="ECO:0000256" key="10">
    <source>
        <dbReference type="HAMAP-Rule" id="MF_00164"/>
    </source>
</evidence>
<protein>
    <recommendedName>
        <fullName evidence="4 10">Glutamine--fructose-6-phosphate aminotransferase [isomerizing]</fullName>
        <ecNumber evidence="3 10">2.6.1.16</ecNumber>
    </recommendedName>
    <alternativeName>
        <fullName evidence="10">D-fructose-6-phosphate amidotransferase</fullName>
    </alternativeName>
    <alternativeName>
        <fullName evidence="10">GFAT</fullName>
    </alternativeName>
    <alternativeName>
        <fullName evidence="10">Glucosamine-6-phosphate synthase</fullName>
    </alternativeName>
    <alternativeName>
        <fullName evidence="10">Hexosephosphate aminotransferase</fullName>
    </alternativeName>
    <alternativeName>
        <fullName evidence="10">L-glutamine--D-fructose-6-phosphate amidotransferase</fullName>
    </alternativeName>
</protein>
<dbReference type="NCBIfam" id="TIGR01135">
    <property type="entry name" value="glmS"/>
    <property type="match status" value="1"/>
</dbReference>
<dbReference type="GO" id="GO:0097367">
    <property type="term" value="F:carbohydrate derivative binding"/>
    <property type="evidence" value="ECO:0007669"/>
    <property type="project" value="InterPro"/>
</dbReference>
<evidence type="ECO:0000256" key="7">
    <source>
        <dbReference type="ARBA" id="ARBA00022679"/>
    </source>
</evidence>
<dbReference type="InterPro" id="IPR035490">
    <property type="entry name" value="GlmS/FrlB_SIS"/>
</dbReference>
<organism evidence="13 14">
    <name type="scientific">Candidatus Scatocola faecipullorum</name>
    <dbReference type="NCBI Taxonomy" id="2840917"/>
    <lineage>
        <taxon>Bacteria</taxon>
        <taxon>Pseudomonadati</taxon>
        <taxon>Pseudomonadota</taxon>
        <taxon>Alphaproteobacteria</taxon>
        <taxon>Rhodospirillales</taxon>
        <taxon>Rhodospirillaceae</taxon>
        <taxon>Rhodospirillaceae incertae sedis</taxon>
        <taxon>Candidatus Scatocola</taxon>
    </lineage>
</organism>
<dbReference type="GO" id="GO:0005829">
    <property type="term" value="C:cytosol"/>
    <property type="evidence" value="ECO:0007669"/>
    <property type="project" value="TreeGrafter"/>
</dbReference>
<evidence type="ECO:0000256" key="4">
    <source>
        <dbReference type="ARBA" id="ARBA00016090"/>
    </source>
</evidence>
<dbReference type="SUPFAM" id="SSF53697">
    <property type="entry name" value="SIS domain"/>
    <property type="match status" value="1"/>
</dbReference>
<evidence type="ECO:0000256" key="1">
    <source>
        <dbReference type="ARBA" id="ARBA00001031"/>
    </source>
</evidence>
<dbReference type="InterPro" id="IPR017932">
    <property type="entry name" value="GATase_2_dom"/>
</dbReference>
<dbReference type="Pfam" id="PF13522">
    <property type="entry name" value="GATase_6"/>
    <property type="match status" value="1"/>
</dbReference>
<dbReference type="InterPro" id="IPR029055">
    <property type="entry name" value="Ntn_hydrolases_N"/>
</dbReference>
<dbReference type="GO" id="GO:0006487">
    <property type="term" value="P:protein N-linked glycosylation"/>
    <property type="evidence" value="ECO:0007669"/>
    <property type="project" value="TreeGrafter"/>
</dbReference>
<dbReference type="AlphaFoldDB" id="A0A9D1M394"/>
<dbReference type="InterPro" id="IPR035466">
    <property type="entry name" value="GlmS/AgaS_SIS"/>
</dbReference>
<name>A0A9D1M394_9PROT</name>
<dbReference type="Gene3D" id="3.60.20.10">
    <property type="entry name" value="Glutamine Phosphoribosylpyrophosphate, subunit 1, domain 1"/>
    <property type="match status" value="1"/>
</dbReference>
<comment type="subcellular location">
    <subcellularLocation>
        <location evidence="2 10">Cytoplasm</location>
    </subcellularLocation>
</comment>
<dbReference type="GO" id="GO:0006047">
    <property type="term" value="P:UDP-N-acetylglucosamine metabolic process"/>
    <property type="evidence" value="ECO:0007669"/>
    <property type="project" value="TreeGrafter"/>
</dbReference>
<sequence length="613" mass="67071">MCGLVGYIGNNAVAETLLNGLKNLEYRGYDSAGIALNDNNAIDVFKAKGKLNNLSTVLAENSSKLKNTHLGIGHIRWATHGKATIENAHPHLSNDGKLVLVHNGIIENYKSLRHELESEGFRFHSETDTETAVHLIDREYKKCHSLEEAVMAGVKRLEGAFAFCIMHQDEPDKIIAVRKNAPLIIGLGKDENYIASDIPAIIGKVRNIIHLNDGELAVVRQNAVEVKNLNGETIIKPIEAIEFNPEVISRGGYKHFMLKEINEQPVIIRRMVQEHLPDANEPVLWGKNGCLLDLNKIQSVNIIACGTSLHAAMFAKFLWEAWLKIPVQVEAASEYIYRENITNEHSLVIGISQSGETADTITAVKQARAKGAQILIFTNREDSSIVRQADCVVPLKAGIEVSVAATKSYTAQLAALYWVGLYLAEQKNSLPAEQLAALKQDLCELPAKMEEILSNAAAVKSVADKLKNFSDMVYIGRGINLASALEGALKLKEISYINANGYAAGELKHGPIALLDENMPVMAVLGPGITLPKMISNCEEAKARNALLAAVVSEKADIAPGLFDYRLNIPDTNETTFPLLANIPLQLLAYYIADSLGREVDQPRNLAKSVTVE</sequence>
<dbReference type="InterPro" id="IPR047084">
    <property type="entry name" value="GFAT_N"/>
</dbReference>
<comment type="function">
    <text evidence="10">Catalyzes the first step in hexosamine metabolism, converting fructose-6P into glucosamine-6P using glutamine as a nitrogen source.</text>
</comment>
<feature type="domain" description="SIS" evidence="12">
    <location>
        <begin position="290"/>
        <end position="429"/>
    </location>
</feature>
<comment type="catalytic activity">
    <reaction evidence="1 10">
        <text>D-fructose 6-phosphate + L-glutamine = D-glucosamine 6-phosphate + L-glutamate</text>
        <dbReference type="Rhea" id="RHEA:13237"/>
        <dbReference type="ChEBI" id="CHEBI:29985"/>
        <dbReference type="ChEBI" id="CHEBI:58359"/>
        <dbReference type="ChEBI" id="CHEBI:58725"/>
        <dbReference type="ChEBI" id="CHEBI:61527"/>
        <dbReference type="EC" id="2.6.1.16"/>
    </reaction>
</comment>
<dbReference type="InterPro" id="IPR046348">
    <property type="entry name" value="SIS_dom_sf"/>
</dbReference>
<evidence type="ECO:0000256" key="2">
    <source>
        <dbReference type="ARBA" id="ARBA00004496"/>
    </source>
</evidence>
<feature type="domain" description="Glutamine amidotransferase type-2" evidence="11">
    <location>
        <begin position="2"/>
        <end position="222"/>
    </location>
</feature>
<evidence type="ECO:0000256" key="3">
    <source>
        <dbReference type="ARBA" id="ARBA00012916"/>
    </source>
</evidence>
<gene>
    <name evidence="10 13" type="primary">glmS</name>
    <name evidence="13" type="ORF">IAD20_01975</name>
</gene>
<dbReference type="EMBL" id="DVNC01000019">
    <property type="protein sequence ID" value="HIU52830.1"/>
    <property type="molecule type" value="Genomic_DNA"/>
</dbReference>
<feature type="initiator methionine" description="Removed" evidence="10">
    <location>
        <position position="1"/>
    </location>
</feature>
<dbReference type="GO" id="GO:0004360">
    <property type="term" value="F:glutamine-fructose-6-phosphate transaminase (isomerizing) activity"/>
    <property type="evidence" value="ECO:0007669"/>
    <property type="project" value="UniProtKB-UniRule"/>
</dbReference>
<dbReference type="InterPro" id="IPR001347">
    <property type="entry name" value="SIS_dom"/>
</dbReference>
<dbReference type="HAMAP" id="MF_00164">
    <property type="entry name" value="GlmS"/>
    <property type="match status" value="1"/>
</dbReference>
<dbReference type="Gene3D" id="3.40.50.10490">
    <property type="entry name" value="Glucose-6-phosphate isomerase like protein, domain 1"/>
    <property type="match status" value="2"/>
</dbReference>
<dbReference type="FunFam" id="3.40.50.10490:FF:000001">
    <property type="entry name" value="Glutamine--fructose-6-phosphate aminotransferase [isomerizing]"/>
    <property type="match status" value="1"/>
</dbReference>
<dbReference type="NCBIfam" id="NF001484">
    <property type="entry name" value="PRK00331.1"/>
    <property type="match status" value="1"/>
</dbReference>
<dbReference type="FunFam" id="3.60.20.10:FF:000006">
    <property type="entry name" value="Glutamine--fructose-6-phosphate aminotransferase [isomerizing]"/>
    <property type="match status" value="1"/>
</dbReference>
<feature type="active site" description="For Fru-6P isomerization activity" evidence="10">
    <location>
        <position position="608"/>
    </location>
</feature>
<dbReference type="Proteomes" id="UP000824107">
    <property type="component" value="Unassembled WGS sequence"/>
</dbReference>
<evidence type="ECO:0000313" key="14">
    <source>
        <dbReference type="Proteomes" id="UP000824107"/>
    </source>
</evidence>
<evidence type="ECO:0000256" key="9">
    <source>
        <dbReference type="ARBA" id="ARBA00022962"/>
    </source>
</evidence>
<dbReference type="PANTHER" id="PTHR10937:SF0">
    <property type="entry name" value="GLUTAMINE--FRUCTOSE-6-PHOSPHATE TRANSAMINASE (ISOMERIZING)"/>
    <property type="match status" value="1"/>
</dbReference>
<dbReference type="EC" id="2.6.1.16" evidence="3 10"/>
<dbReference type="PROSITE" id="PS51464">
    <property type="entry name" value="SIS"/>
    <property type="match status" value="2"/>
</dbReference>
<dbReference type="PANTHER" id="PTHR10937">
    <property type="entry name" value="GLUCOSAMINE--FRUCTOSE-6-PHOSPHATE AMINOTRANSFERASE, ISOMERIZING"/>
    <property type="match status" value="1"/>
</dbReference>
<keyword evidence="5 10" id="KW-0963">Cytoplasm</keyword>
<dbReference type="GO" id="GO:0005975">
    <property type="term" value="P:carbohydrate metabolic process"/>
    <property type="evidence" value="ECO:0007669"/>
    <property type="project" value="UniProtKB-UniRule"/>
</dbReference>
<evidence type="ECO:0000259" key="12">
    <source>
        <dbReference type="PROSITE" id="PS51464"/>
    </source>
</evidence>
<evidence type="ECO:0000313" key="13">
    <source>
        <dbReference type="EMBL" id="HIU52830.1"/>
    </source>
</evidence>
<reference evidence="13" key="2">
    <citation type="journal article" date="2021" name="PeerJ">
        <title>Extensive microbial diversity within the chicken gut microbiome revealed by metagenomics and culture.</title>
        <authorList>
            <person name="Gilroy R."/>
            <person name="Ravi A."/>
            <person name="Getino M."/>
            <person name="Pursley I."/>
            <person name="Horton D.L."/>
            <person name="Alikhan N.F."/>
            <person name="Baker D."/>
            <person name="Gharbi K."/>
            <person name="Hall N."/>
            <person name="Watson M."/>
            <person name="Adriaenssens E.M."/>
            <person name="Foster-Nyarko E."/>
            <person name="Jarju S."/>
            <person name="Secka A."/>
            <person name="Antonio M."/>
            <person name="Oren A."/>
            <person name="Chaudhuri R.R."/>
            <person name="La Ragione R."/>
            <person name="Hildebrand F."/>
            <person name="Pallen M.J."/>
        </authorList>
    </citation>
    <scope>NUCLEOTIDE SEQUENCE</scope>
    <source>
        <strain evidence="13">ChiW3-316</strain>
    </source>
</reference>
<comment type="caution">
    <text evidence="13">The sequence shown here is derived from an EMBL/GenBank/DDBJ whole genome shotgun (WGS) entry which is preliminary data.</text>
</comment>
<feature type="active site" description="Nucleophile; for GATase activity" evidence="10">
    <location>
        <position position="2"/>
    </location>
</feature>
<dbReference type="CDD" id="cd05008">
    <property type="entry name" value="SIS_GlmS_GlmD_1"/>
    <property type="match status" value="1"/>
</dbReference>
<dbReference type="GO" id="GO:0006002">
    <property type="term" value="P:fructose 6-phosphate metabolic process"/>
    <property type="evidence" value="ECO:0007669"/>
    <property type="project" value="TreeGrafter"/>
</dbReference>
<evidence type="ECO:0000256" key="8">
    <source>
        <dbReference type="ARBA" id="ARBA00022737"/>
    </source>
</evidence>
<dbReference type="InterPro" id="IPR005855">
    <property type="entry name" value="GFAT"/>
</dbReference>
<dbReference type="CDD" id="cd00714">
    <property type="entry name" value="GFAT"/>
    <property type="match status" value="1"/>
</dbReference>
<dbReference type="SUPFAM" id="SSF56235">
    <property type="entry name" value="N-terminal nucleophile aminohydrolases (Ntn hydrolases)"/>
    <property type="match status" value="1"/>
</dbReference>
<evidence type="ECO:0000256" key="5">
    <source>
        <dbReference type="ARBA" id="ARBA00022490"/>
    </source>
</evidence>
<accession>A0A9D1M394</accession>
<reference evidence="13" key="1">
    <citation type="submission" date="2020-10" db="EMBL/GenBank/DDBJ databases">
        <authorList>
            <person name="Gilroy R."/>
        </authorList>
    </citation>
    <scope>NUCLEOTIDE SEQUENCE</scope>
    <source>
        <strain evidence="13">ChiW3-316</strain>
    </source>
</reference>
<keyword evidence="8" id="KW-0677">Repeat</keyword>
<evidence type="ECO:0000259" key="11">
    <source>
        <dbReference type="PROSITE" id="PS51278"/>
    </source>
</evidence>
<dbReference type="PROSITE" id="PS51278">
    <property type="entry name" value="GATASE_TYPE_2"/>
    <property type="match status" value="1"/>
</dbReference>
<feature type="domain" description="SIS" evidence="12">
    <location>
        <begin position="462"/>
        <end position="603"/>
    </location>
</feature>
<keyword evidence="7 10" id="KW-0808">Transferase</keyword>
<dbReference type="CDD" id="cd05009">
    <property type="entry name" value="SIS_GlmS_GlmD_2"/>
    <property type="match status" value="1"/>
</dbReference>
<dbReference type="Pfam" id="PF01380">
    <property type="entry name" value="SIS"/>
    <property type="match status" value="2"/>
</dbReference>